<dbReference type="CDD" id="cd14014">
    <property type="entry name" value="STKc_PknB_like"/>
    <property type="match status" value="1"/>
</dbReference>
<evidence type="ECO:0000259" key="7">
    <source>
        <dbReference type="PROSITE" id="PS50011"/>
    </source>
</evidence>
<dbReference type="InterPro" id="IPR008271">
    <property type="entry name" value="Ser/Thr_kinase_AS"/>
</dbReference>
<dbReference type="InterPro" id="IPR000719">
    <property type="entry name" value="Prot_kinase_dom"/>
</dbReference>
<dbReference type="EC" id="2.7.11.1" evidence="8"/>
<evidence type="ECO:0000313" key="9">
    <source>
        <dbReference type="Proteomes" id="UP001484239"/>
    </source>
</evidence>
<dbReference type="Gene3D" id="3.30.200.20">
    <property type="entry name" value="Phosphorylase Kinase, domain 1"/>
    <property type="match status" value="1"/>
</dbReference>
<name>A0ABU9E3P0_9BACT</name>
<dbReference type="SMART" id="SM00220">
    <property type="entry name" value="S_TKc"/>
    <property type="match status" value="1"/>
</dbReference>
<keyword evidence="2 5" id="KW-0547">Nucleotide-binding</keyword>
<dbReference type="EMBL" id="JBBHLI010000001">
    <property type="protein sequence ID" value="MEK9499365.1"/>
    <property type="molecule type" value="Genomic_DNA"/>
</dbReference>
<evidence type="ECO:0000256" key="4">
    <source>
        <dbReference type="ARBA" id="ARBA00022840"/>
    </source>
</evidence>
<evidence type="ECO:0000256" key="3">
    <source>
        <dbReference type="ARBA" id="ARBA00022777"/>
    </source>
</evidence>
<feature type="domain" description="Protein kinase" evidence="7">
    <location>
        <begin position="91"/>
        <end position="366"/>
    </location>
</feature>
<dbReference type="SUPFAM" id="SSF48452">
    <property type="entry name" value="TPR-like"/>
    <property type="match status" value="2"/>
</dbReference>
<dbReference type="SUPFAM" id="SSF56112">
    <property type="entry name" value="Protein kinase-like (PK-like)"/>
    <property type="match status" value="1"/>
</dbReference>
<evidence type="ECO:0000256" key="1">
    <source>
        <dbReference type="ARBA" id="ARBA00022679"/>
    </source>
</evidence>
<dbReference type="InterPro" id="IPR011009">
    <property type="entry name" value="Kinase-like_dom_sf"/>
</dbReference>
<sequence>MTGDDRRDRIWERFEQALDQPIEARRDWLREVEPDPDVRAEVEGLLDGHEAEGGLLDRPPPLPPSSDEETLDADDDATMEARVRAVFEGTYGLVRELGRGGMSRVYLAWERKHQRRVVLKVLRPEVAAGSGAERFSREARLVARLSHPNVVPLIDSGVKGDLAYYVMPYIDGLSLRERLRGVEAGLPMESALAVLRDVAKALDFAHVSGVVHRDLKPDNVLLAGPHAYLFDFGVARARSGADGTPAGTALTRDGAFLGTPGYAAPEQLWGATSLDHRADLWAWGVLAWEVFTGELPPNPANPLDAGSTAYDEGLLARRPEVPEPVAAIVARCLQLEPARRPESAADLLDALGAAGRAGPRSPHPESPGASRTSRWVAAGVGVVAVGATAALLLRGGDTGVAPATEGALGLPVAVAPFEATGGDPALTLLGRFAGDWVTQGIQDLDGLEVVPWPASVGAAADRQPTEDVVAAVVRGTGAGTVIVGSVYDLDGRLRFRAEVVDAATGLVVSAPEPVATSPDSSEAALQTLVDRIRSSLAIAGDERLSAIPGLARDPPTFEAYRAFDQGLELYLAQDYAEATTAFQTAWSRDTTFHSALVYAAATAMNTGDLERADEVLDRVEPHLASLGAAEQSRWEAMRAVADGDSPRALRAMARLADSGPGSRAPYNFALLALSMNRPADALAALEAADPDRGEMKGWAQYWTQLAHARHLLGDYDGEAAAAAEMRRRHPERRVALVLEVRARAAQGRMDEVARLLDLAETMAPETYWSAGGAAVVAAEAARAHGHEGWEPLLARGERWLDSRLASAPDHGGHRYWRASADYDARRWTQARARFEALLSDEPDSDTYRGMAALSAAHAGDVAAAEALLEAPFPGAPGEHTAYRARLAALQGDADEAAALLALALEQGVGGWAWIPASGFDDFAPVSNDPRIARMVGPEH</sequence>
<organism evidence="8 9">
    <name type="scientific">Gaopeijia maritima</name>
    <dbReference type="NCBI Taxonomy" id="3119007"/>
    <lineage>
        <taxon>Bacteria</taxon>
        <taxon>Pseudomonadati</taxon>
        <taxon>Gemmatimonadota</taxon>
        <taxon>Longimicrobiia</taxon>
        <taxon>Gaopeijiales</taxon>
        <taxon>Gaopeijiaceae</taxon>
        <taxon>Gaopeijia</taxon>
    </lineage>
</organism>
<reference evidence="8 9" key="1">
    <citation type="submission" date="2024-02" db="EMBL/GenBank/DDBJ databases">
        <title>A novel Gemmatimonadota bacterium.</title>
        <authorList>
            <person name="Du Z.-J."/>
            <person name="Ye Y.-Q."/>
        </authorList>
    </citation>
    <scope>NUCLEOTIDE SEQUENCE [LARGE SCALE GENOMIC DNA]</scope>
    <source>
        <strain evidence="8 9">DH-20</strain>
    </source>
</reference>
<evidence type="ECO:0000256" key="2">
    <source>
        <dbReference type="ARBA" id="ARBA00022741"/>
    </source>
</evidence>
<dbReference type="Pfam" id="PF00069">
    <property type="entry name" value="Pkinase"/>
    <property type="match status" value="1"/>
</dbReference>
<dbReference type="Gene3D" id="1.25.40.10">
    <property type="entry name" value="Tetratricopeptide repeat domain"/>
    <property type="match status" value="1"/>
</dbReference>
<dbReference type="PROSITE" id="PS00107">
    <property type="entry name" value="PROTEIN_KINASE_ATP"/>
    <property type="match status" value="1"/>
</dbReference>
<gene>
    <name evidence="8" type="ORF">WI372_00045</name>
</gene>
<evidence type="ECO:0000256" key="5">
    <source>
        <dbReference type="PROSITE-ProRule" id="PRU10141"/>
    </source>
</evidence>
<keyword evidence="3 8" id="KW-0418">Kinase</keyword>
<dbReference type="InterPro" id="IPR017441">
    <property type="entry name" value="Protein_kinase_ATP_BS"/>
</dbReference>
<dbReference type="PROSITE" id="PS00108">
    <property type="entry name" value="PROTEIN_KINASE_ST"/>
    <property type="match status" value="1"/>
</dbReference>
<evidence type="ECO:0000313" key="8">
    <source>
        <dbReference type="EMBL" id="MEK9499365.1"/>
    </source>
</evidence>
<keyword evidence="9" id="KW-1185">Reference proteome</keyword>
<evidence type="ECO:0000256" key="6">
    <source>
        <dbReference type="SAM" id="MobiDB-lite"/>
    </source>
</evidence>
<protein>
    <submittedName>
        <fullName evidence="8">Serine/threonine-protein kinase</fullName>
        <ecNumber evidence="8">2.7.11.1</ecNumber>
    </submittedName>
</protein>
<proteinExistence type="predicted"/>
<feature type="binding site" evidence="5">
    <location>
        <position position="120"/>
    </location>
    <ligand>
        <name>ATP</name>
        <dbReference type="ChEBI" id="CHEBI:30616"/>
    </ligand>
</feature>
<dbReference type="Proteomes" id="UP001484239">
    <property type="component" value="Unassembled WGS sequence"/>
</dbReference>
<dbReference type="GO" id="GO:0005524">
    <property type="term" value="F:ATP binding"/>
    <property type="evidence" value="ECO:0007669"/>
    <property type="project" value="UniProtKB-KW"/>
</dbReference>
<dbReference type="GO" id="GO:0004674">
    <property type="term" value="F:protein serine/threonine kinase activity"/>
    <property type="evidence" value="ECO:0007669"/>
    <property type="project" value="UniProtKB-EC"/>
</dbReference>
<dbReference type="PROSITE" id="PS50011">
    <property type="entry name" value="PROTEIN_KINASE_DOM"/>
    <property type="match status" value="1"/>
</dbReference>
<dbReference type="PANTHER" id="PTHR43289:SF6">
    <property type="entry name" value="SERINE_THREONINE-PROTEIN KINASE NEKL-3"/>
    <property type="match status" value="1"/>
</dbReference>
<accession>A0ABU9E3P0</accession>
<dbReference type="Gene3D" id="1.10.510.10">
    <property type="entry name" value="Transferase(Phosphotransferase) domain 1"/>
    <property type="match status" value="1"/>
</dbReference>
<feature type="compositionally biased region" description="Basic and acidic residues" evidence="6">
    <location>
        <begin position="39"/>
        <end position="52"/>
    </location>
</feature>
<dbReference type="InterPro" id="IPR011990">
    <property type="entry name" value="TPR-like_helical_dom_sf"/>
</dbReference>
<comment type="caution">
    <text evidence="8">The sequence shown here is derived from an EMBL/GenBank/DDBJ whole genome shotgun (WGS) entry which is preliminary data.</text>
</comment>
<dbReference type="PANTHER" id="PTHR43289">
    <property type="entry name" value="MITOGEN-ACTIVATED PROTEIN KINASE KINASE KINASE 20-RELATED"/>
    <property type="match status" value="1"/>
</dbReference>
<keyword evidence="4 5" id="KW-0067">ATP-binding</keyword>
<feature type="region of interest" description="Disordered" evidence="6">
    <location>
        <begin position="39"/>
        <end position="73"/>
    </location>
</feature>
<keyword evidence="1 8" id="KW-0808">Transferase</keyword>